<dbReference type="Proteomes" id="UP000284178">
    <property type="component" value="Unassembled WGS sequence"/>
</dbReference>
<accession>A0A412G6Y2</accession>
<dbReference type="RefSeq" id="WP_117892608.1">
    <property type="nucleotide sequence ID" value="NZ_CABJCV010000001.1"/>
</dbReference>
<dbReference type="AlphaFoldDB" id="A0A412G6Y2"/>
<sequence length="61" mass="6711">MSDSSNFPATRSEALALIYCEKHATSETTPEELAEMYLKAYKTIREAIKNSRQAGVSIGSL</sequence>
<reference evidence="1 2" key="1">
    <citation type="submission" date="2018-08" db="EMBL/GenBank/DDBJ databases">
        <title>A genome reference for cultivated species of the human gut microbiota.</title>
        <authorList>
            <person name="Zou Y."/>
            <person name="Xue W."/>
            <person name="Luo G."/>
        </authorList>
    </citation>
    <scope>NUCLEOTIDE SEQUENCE [LARGE SCALE GENOMIC DNA]</scope>
    <source>
        <strain evidence="1 2">AF24-29</strain>
    </source>
</reference>
<proteinExistence type="predicted"/>
<dbReference type="EMBL" id="QRUP01000001">
    <property type="protein sequence ID" value="RGR76912.1"/>
    <property type="molecule type" value="Genomic_DNA"/>
</dbReference>
<evidence type="ECO:0000313" key="2">
    <source>
        <dbReference type="Proteomes" id="UP000284178"/>
    </source>
</evidence>
<organism evidence="1 2">
    <name type="scientific">Holdemania filiformis</name>
    <dbReference type="NCBI Taxonomy" id="61171"/>
    <lineage>
        <taxon>Bacteria</taxon>
        <taxon>Bacillati</taxon>
        <taxon>Bacillota</taxon>
        <taxon>Erysipelotrichia</taxon>
        <taxon>Erysipelotrichales</taxon>
        <taxon>Erysipelotrichaceae</taxon>
        <taxon>Holdemania</taxon>
    </lineage>
</organism>
<protein>
    <submittedName>
        <fullName evidence="1">Uncharacterized protein</fullName>
    </submittedName>
</protein>
<evidence type="ECO:0000313" key="1">
    <source>
        <dbReference type="EMBL" id="RGR76912.1"/>
    </source>
</evidence>
<gene>
    <name evidence="1" type="ORF">DWY25_01055</name>
</gene>
<dbReference type="GeneID" id="83013996"/>
<name>A0A412G6Y2_9FIRM</name>
<comment type="caution">
    <text evidence="1">The sequence shown here is derived from an EMBL/GenBank/DDBJ whole genome shotgun (WGS) entry which is preliminary data.</text>
</comment>
<keyword evidence="2" id="KW-1185">Reference proteome</keyword>